<keyword evidence="2" id="KW-1185">Reference proteome</keyword>
<dbReference type="AlphaFoldDB" id="A0A183T498"/>
<protein>
    <submittedName>
        <fullName evidence="3">Endo/exonuclease/phosphatase domain-containing protein</fullName>
    </submittedName>
</protein>
<accession>A0A183T498</accession>
<evidence type="ECO:0000313" key="2">
    <source>
        <dbReference type="Proteomes" id="UP000275846"/>
    </source>
</evidence>
<dbReference type="WBParaSite" id="SSLN_0001172701-mRNA-1">
    <property type="protein sequence ID" value="SSLN_0001172701-mRNA-1"/>
    <property type="gene ID" value="SSLN_0001172701"/>
</dbReference>
<name>A0A183T498_SCHSO</name>
<gene>
    <name evidence="1" type="ORF">SSLN_LOCUS11296</name>
</gene>
<reference evidence="1 2" key="2">
    <citation type="submission" date="2018-11" db="EMBL/GenBank/DDBJ databases">
        <authorList>
            <consortium name="Pathogen Informatics"/>
        </authorList>
    </citation>
    <scope>NUCLEOTIDE SEQUENCE [LARGE SCALE GENOMIC DNA]</scope>
    <source>
        <strain evidence="1 2">NST_G2</strain>
    </source>
</reference>
<organism evidence="3">
    <name type="scientific">Schistocephalus solidus</name>
    <name type="common">Tapeworm</name>
    <dbReference type="NCBI Taxonomy" id="70667"/>
    <lineage>
        <taxon>Eukaryota</taxon>
        <taxon>Metazoa</taxon>
        <taxon>Spiralia</taxon>
        <taxon>Lophotrochozoa</taxon>
        <taxon>Platyhelminthes</taxon>
        <taxon>Cestoda</taxon>
        <taxon>Eucestoda</taxon>
        <taxon>Diphyllobothriidea</taxon>
        <taxon>Diphyllobothriidae</taxon>
        <taxon>Schistocephalus</taxon>
    </lineage>
</organism>
<proteinExistence type="predicted"/>
<evidence type="ECO:0000313" key="3">
    <source>
        <dbReference type="WBParaSite" id="SSLN_0001172701-mRNA-1"/>
    </source>
</evidence>
<dbReference type="Proteomes" id="UP000275846">
    <property type="component" value="Unassembled WGS sequence"/>
</dbReference>
<sequence>MVNIAVLSETRLSEQGQLEEKSLRLPFRGEKFANHHQRLRPSMKSSDAARDKFYEALLVTVPKADKLIFLDDFNAHVGTDHVAWQGTLGPHSLGGCNDNGLLLL</sequence>
<reference evidence="3" key="1">
    <citation type="submission" date="2016-06" db="UniProtKB">
        <authorList>
            <consortium name="WormBaseParasite"/>
        </authorList>
    </citation>
    <scope>IDENTIFICATION</scope>
</reference>
<evidence type="ECO:0000313" key="1">
    <source>
        <dbReference type="EMBL" id="VDL97681.1"/>
    </source>
</evidence>
<dbReference type="OrthoDB" id="409898at2759"/>
<dbReference type="EMBL" id="UYSU01036427">
    <property type="protein sequence ID" value="VDL97681.1"/>
    <property type="molecule type" value="Genomic_DNA"/>
</dbReference>